<protein>
    <submittedName>
        <fullName evidence="3">Uncharacterized protein</fullName>
    </submittedName>
</protein>
<evidence type="ECO:0000313" key="4">
    <source>
        <dbReference type="Proteomes" id="UP001497516"/>
    </source>
</evidence>
<dbReference type="AlphaFoldDB" id="A0AAV2FXJ9"/>
<proteinExistence type="predicted"/>
<reference evidence="3 4" key="1">
    <citation type="submission" date="2024-04" db="EMBL/GenBank/DDBJ databases">
        <authorList>
            <person name="Fracassetti M."/>
        </authorList>
    </citation>
    <scope>NUCLEOTIDE SEQUENCE [LARGE SCALE GENOMIC DNA]</scope>
</reference>
<keyword evidence="2" id="KW-0732">Signal</keyword>
<feature type="region of interest" description="Disordered" evidence="1">
    <location>
        <begin position="58"/>
        <end position="77"/>
    </location>
</feature>
<feature type="signal peptide" evidence="2">
    <location>
        <begin position="1"/>
        <end position="21"/>
    </location>
</feature>
<evidence type="ECO:0000313" key="3">
    <source>
        <dbReference type="EMBL" id="CAL1402358.1"/>
    </source>
</evidence>
<accession>A0AAV2FXJ9</accession>
<dbReference type="Proteomes" id="UP001497516">
    <property type="component" value="Chromosome 7"/>
</dbReference>
<evidence type="ECO:0000256" key="2">
    <source>
        <dbReference type="SAM" id="SignalP"/>
    </source>
</evidence>
<evidence type="ECO:0000256" key="1">
    <source>
        <dbReference type="SAM" id="MobiDB-lite"/>
    </source>
</evidence>
<gene>
    <name evidence="3" type="ORF">LTRI10_LOCUS42364</name>
</gene>
<sequence>MEMKASLKLTFLVVLLVFTIGQESIGVEGRTTDEVMKCEKYCKAPCECVQQYCVCGGSSEEQPLTSGRLFPHPQLGH</sequence>
<keyword evidence="4" id="KW-1185">Reference proteome</keyword>
<organism evidence="3 4">
    <name type="scientific">Linum trigynum</name>
    <dbReference type="NCBI Taxonomy" id="586398"/>
    <lineage>
        <taxon>Eukaryota</taxon>
        <taxon>Viridiplantae</taxon>
        <taxon>Streptophyta</taxon>
        <taxon>Embryophyta</taxon>
        <taxon>Tracheophyta</taxon>
        <taxon>Spermatophyta</taxon>
        <taxon>Magnoliopsida</taxon>
        <taxon>eudicotyledons</taxon>
        <taxon>Gunneridae</taxon>
        <taxon>Pentapetalae</taxon>
        <taxon>rosids</taxon>
        <taxon>fabids</taxon>
        <taxon>Malpighiales</taxon>
        <taxon>Linaceae</taxon>
        <taxon>Linum</taxon>
    </lineage>
</organism>
<feature type="chain" id="PRO_5043494816" evidence="2">
    <location>
        <begin position="22"/>
        <end position="77"/>
    </location>
</feature>
<dbReference type="EMBL" id="OZ034820">
    <property type="protein sequence ID" value="CAL1402358.1"/>
    <property type="molecule type" value="Genomic_DNA"/>
</dbReference>
<name>A0AAV2FXJ9_9ROSI</name>